<dbReference type="PANTHER" id="PTHR34703:SF1">
    <property type="entry name" value="ANTIPORTER SUBUNIT MNHG2-RELATED"/>
    <property type="match status" value="1"/>
</dbReference>
<accession>A0A1G8NCI4</accession>
<evidence type="ECO:0000313" key="2">
    <source>
        <dbReference type="EMBL" id="SDI77796.1"/>
    </source>
</evidence>
<gene>
    <name evidence="2" type="ORF">SAMN05444695_11122</name>
</gene>
<dbReference type="Proteomes" id="UP000183263">
    <property type="component" value="Unassembled WGS sequence"/>
</dbReference>
<keyword evidence="3" id="KW-1185">Reference proteome</keyword>
<sequence>MNTALQILSGTLILLGSVLALTAAIGIVRFPDTLRRMHSATKPQVVGLVLILSGAIVSLRDNIDIWMMALAILFTLVTAPVIAHTVSRVAYREQRDEDGMAMINELDPDKGIRPPAE</sequence>
<dbReference type="InterPro" id="IPR005133">
    <property type="entry name" value="PhaG_MnhG_YufB"/>
</dbReference>
<dbReference type="RefSeq" id="WP_072739001.1">
    <property type="nucleotide sequence ID" value="NZ_CP048813.1"/>
</dbReference>
<name>A0A1G8NCI4_9NOCA</name>
<protein>
    <submittedName>
        <fullName evidence="2">Multicomponent Na+:H+ antiporter subunit G</fullName>
    </submittedName>
</protein>
<dbReference type="Pfam" id="PF03334">
    <property type="entry name" value="PhaG_MnhG_YufB"/>
    <property type="match status" value="1"/>
</dbReference>
<evidence type="ECO:0000313" key="3">
    <source>
        <dbReference type="Proteomes" id="UP000183263"/>
    </source>
</evidence>
<dbReference type="OrthoDB" id="3214257at2"/>
<proteinExistence type="inferred from homology"/>
<comment type="similarity">
    <text evidence="1">Belongs to the CPA3 antiporters (TC 2.A.63) subunit G family.</text>
</comment>
<dbReference type="NCBIfam" id="NF009314">
    <property type="entry name" value="PRK12674.1-2"/>
    <property type="match status" value="1"/>
</dbReference>
<dbReference type="NCBIfam" id="TIGR01300">
    <property type="entry name" value="CPA3_mnhG_phaG"/>
    <property type="match status" value="1"/>
</dbReference>
<dbReference type="PANTHER" id="PTHR34703">
    <property type="entry name" value="ANTIPORTER SUBUNIT MNHG2-RELATED"/>
    <property type="match status" value="1"/>
</dbReference>
<reference evidence="2 3" key="1">
    <citation type="submission" date="2016-10" db="EMBL/GenBank/DDBJ databases">
        <authorList>
            <person name="de Groot N.N."/>
        </authorList>
    </citation>
    <scope>NUCLEOTIDE SEQUENCE [LARGE SCALE GENOMIC DNA]</scope>
    <source>
        <strain evidence="2 3">DSM 44892</strain>
    </source>
</reference>
<dbReference type="AlphaFoldDB" id="A0A1G8NCI4"/>
<evidence type="ECO:0000256" key="1">
    <source>
        <dbReference type="ARBA" id="ARBA00008404"/>
    </source>
</evidence>
<dbReference type="EMBL" id="FNDN01000011">
    <property type="protein sequence ID" value="SDI77796.1"/>
    <property type="molecule type" value="Genomic_DNA"/>
</dbReference>
<dbReference type="GO" id="GO:0015385">
    <property type="term" value="F:sodium:proton antiporter activity"/>
    <property type="evidence" value="ECO:0007669"/>
    <property type="project" value="TreeGrafter"/>
</dbReference>
<organism evidence="2 3">
    <name type="scientific">Rhodococcus triatomae</name>
    <dbReference type="NCBI Taxonomy" id="300028"/>
    <lineage>
        <taxon>Bacteria</taxon>
        <taxon>Bacillati</taxon>
        <taxon>Actinomycetota</taxon>
        <taxon>Actinomycetes</taxon>
        <taxon>Mycobacteriales</taxon>
        <taxon>Nocardiaceae</taxon>
        <taxon>Rhodococcus</taxon>
    </lineage>
</organism>